<gene>
    <name evidence="2" type="ORF">VFPPC_13834</name>
</gene>
<evidence type="ECO:0000313" key="2">
    <source>
        <dbReference type="EMBL" id="OAQ64080.1"/>
    </source>
</evidence>
<evidence type="ECO:0000256" key="1">
    <source>
        <dbReference type="SAM" id="MobiDB-lite"/>
    </source>
</evidence>
<comment type="caution">
    <text evidence="2">The sequence shown here is derived from an EMBL/GenBank/DDBJ whole genome shotgun (WGS) entry which is preliminary data.</text>
</comment>
<dbReference type="RefSeq" id="XP_018141394.1">
    <property type="nucleotide sequence ID" value="XM_018291606.1"/>
</dbReference>
<dbReference type="AlphaFoldDB" id="A0A179FFK7"/>
<protein>
    <submittedName>
        <fullName evidence="2">Uncharacterized protein</fullName>
    </submittedName>
</protein>
<proteinExistence type="predicted"/>
<dbReference type="GeneID" id="28855600"/>
<dbReference type="Proteomes" id="UP000078397">
    <property type="component" value="Unassembled WGS sequence"/>
</dbReference>
<reference evidence="2 3" key="1">
    <citation type="journal article" date="2016" name="PLoS Pathog.">
        <title>Biosynthesis of antibiotic leucinostatins in bio-control fungus Purpureocillium lilacinum and their inhibition on phytophthora revealed by genome mining.</title>
        <authorList>
            <person name="Wang G."/>
            <person name="Liu Z."/>
            <person name="Lin R."/>
            <person name="Li E."/>
            <person name="Mao Z."/>
            <person name="Ling J."/>
            <person name="Yang Y."/>
            <person name="Yin W.B."/>
            <person name="Xie B."/>
        </authorList>
    </citation>
    <scope>NUCLEOTIDE SEQUENCE [LARGE SCALE GENOMIC DNA]</scope>
    <source>
        <strain evidence="2">170</strain>
    </source>
</reference>
<organism evidence="2 3">
    <name type="scientific">Pochonia chlamydosporia 170</name>
    <dbReference type="NCBI Taxonomy" id="1380566"/>
    <lineage>
        <taxon>Eukaryota</taxon>
        <taxon>Fungi</taxon>
        <taxon>Dikarya</taxon>
        <taxon>Ascomycota</taxon>
        <taxon>Pezizomycotina</taxon>
        <taxon>Sordariomycetes</taxon>
        <taxon>Hypocreomycetidae</taxon>
        <taxon>Hypocreales</taxon>
        <taxon>Clavicipitaceae</taxon>
        <taxon>Pochonia</taxon>
    </lineage>
</organism>
<dbReference type="KEGG" id="pchm:VFPPC_13834"/>
<feature type="compositionally biased region" description="Acidic residues" evidence="1">
    <location>
        <begin position="243"/>
        <end position="252"/>
    </location>
</feature>
<feature type="region of interest" description="Disordered" evidence="1">
    <location>
        <begin position="229"/>
        <end position="253"/>
    </location>
</feature>
<dbReference type="EMBL" id="LSBJ02000005">
    <property type="protein sequence ID" value="OAQ64080.1"/>
    <property type="molecule type" value="Genomic_DNA"/>
</dbReference>
<name>A0A179FFK7_METCM</name>
<evidence type="ECO:0000313" key="3">
    <source>
        <dbReference type="Proteomes" id="UP000078397"/>
    </source>
</evidence>
<keyword evidence="3" id="KW-1185">Reference proteome</keyword>
<dbReference type="OrthoDB" id="5429909at2759"/>
<sequence>MKGDPEFVILKYQSWLDTEKFEKQVVGAFVKHYLNPGWEYCPVQEAQWNKLNFTEGCLTDFDLTNSKGDGVSATASLGSVAGFNINADNEDKVHLEGKFIRFKRLLQHDQFFEERKADPAVAKTVPKWMKWPYLKPVWVVVGIMTCEDVTINFENKQELQIDGHVEVPIGEITVAGMPLGDVANPKVGAGTHKKKATVFKAKSGRNQIFALELRRVTTSKFRSQVLKLGDSGPDVQDGRLAADDSDSDDEALQELKKPVAVEELILE</sequence>
<accession>A0A179FFK7</accession>